<feature type="non-terminal residue" evidence="2">
    <location>
        <position position="126"/>
    </location>
</feature>
<gene>
    <name evidence="2" type="ORF">XD92_1303</name>
</gene>
<evidence type="ECO:0000313" key="3">
    <source>
        <dbReference type="Proteomes" id="UP000053860"/>
    </source>
</evidence>
<feature type="signal peptide" evidence="1">
    <location>
        <begin position="1"/>
        <end position="24"/>
    </location>
</feature>
<evidence type="ECO:0000313" key="2">
    <source>
        <dbReference type="EMBL" id="KUK76220.1"/>
    </source>
</evidence>
<dbReference type="AlphaFoldDB" id="A0A101HG15"/>
<keyword evidence="1" id="KW-0732">Signal</keyword>
<dbReference type="EMBL" id="LGGN01000284">
    <property type="protein sequence ID" value="KUK76220.1"/>
    <property type="molecule type" value="Genomic_DNA"/>
</dbReference>
<sequence>MNSTKTGFIVSFLSFFLLSVSLFAADKTKVTIVERPGTASVNANYLQNSAPLLPQYFIKLPVGQVKPMGWLLRYLELQKVGLNGQLGEISAWLDKENNAWLGTGTDYGWEEVPYWLKGYGNMAYIL</sequence>
<name>A0A101HG15_9BACT</name>
<comment type="caution">
    <text evidence="2">The sequence shown here is derived from an EMBL/GenBank/DDBJ whole genome shotgun (WGS) entry which is preliminary data.</text>
</comment>
<reference evidence="3" key="1">
    <citation type="journal article" date="2015" name="MBio">
        <title>Genome-Resolved Metagenomic Analysis Reveals Roles for Candidate Phyla and Other Microbial Community Members in Biogeochemical Transformations in Oil Reservoirs.</title>
        <authorList>
            <person name="Hu P."/>
            <person name="Tom L."/>
            <person name="Singh A."/>
            <person name="Thomas B.C."/>
            <person name="Baker B.J."/>
            <person name="Piceno Y.M."/>
            <person name="Andersen G.L."/>
            <person name="Banfield J.F."/>
        </authorList>
    </citation>
    <scope>NUCLEOTIDE SEQUENCE [LARGE SCALE GENOMIC DNA]</scope>
</reference>
<dbReference type="Proteomes" id="UP000053860">
    <property type="component" value="Unassembled WGS sequence"/>
</dbReference>
<protein>
    <submittedName>
        <fullName evidence="2">Uncharacterized protein</fullName>
    </submittedName>
</protein>
<feature type="chain" id="PRO_5007096896" evidence="1">
    <location>
        <begin position="25"/>
        <end position="126"/>
    </location>
</feature>
<proteinExistence type="predicted"/>
<organism evidence="2 3">
    <name type="scientific">Proteiniphilum acetatigenes</name>
    <dbReference type="NCBI Taxonomy" id="294710"/>
    <lineage>
        <taxon>Bacteria</taxon>
        <taxon>Pseudomonadati</taxon>
        <taxon>Bacteroidota</taxon>
        <taxon>Bacteroidia</taxon>
        <taxon>Bacteroidales</taxon>
        <taxon>Dysgonomonadaceae</taxon>
        <taxon>Proteiniphilum</taxon>
    </lineage>
</organism>
<evidence type="ECO:0000256" key="1">
    <source>
        <dbReference type="SAM" id="SignalP"/>
    </source>
</evidence>
<accession>A0A101HG15</accession>